<keyword evidence="2 4" id="KW-0863">Zinc-finger</keyword>
<dbReference type="InterPro" id="IPR001841">
    <property type="entry name" value="Znf_RING"/>
</dbReference>
<dbReference type="InterPro" id="IPR017907">
    <property type="entry name" value="Znf_RING_CS"/>
</dbReference>
<dbReference type="EMBL" id="QDEB01113480">
    <property type="protein sequence ID" value="RZB41337.1"/>
    <property type="molecule type" value="Genomic_DNA"/>
</dbReference>
<comment type="caution">
    <text evidence="7">The sequence shown here is derived from an EMBL/GenBank/DDBJ whole genome shotgun (WGS) entry which is preliminary data.</text>
</comment>
<name>A0A482VCX5_ASBVE</name>
<keyword evidence="8" id="KW-1185">Reference proteome</keyword>
<organism evidence="7 8">
    <name type="scientific">Asbolus verrucosus</name>
    <name type="common">Desert ironclad beetle</name>
    <dbReference type="NCBI Taxonomy" id="1661398"/>
    <lineage>
        <taxon>Eukaryota</taxon>
        <taxon>Metazoa</taxon>
        <taxon>Ecdysozoa</taxon>
        <taxon>Arthropoda</taxon>
        <taxon>Hexapoda</taxon>
        <taxon>Insecta</taxon>
        <taxon>Pterygota</taxon>
        <taxon>Neoptera</taxon>
        <taxon>Endopterygota</taxon>
        <taxon>Coleoptera</taxon>
        <taxon>Polyphaga</taxon>
        <taxon>Cucujiformia</taxon>
        <taxon>Tenebrionidae</taxon>
        <taxon>Pimeliinae</taxon>
        <taxon>Asbolus</taxon>
    </lineage>
</organism>
<feature type="compositionally biased region" description="Polar residues" evidence="5">
    <location>
        <begin position="59"/>
        <end position="80"/>
    </location>
</feature>
<evidence type="ECO:0000259" key="6">
    <source>
        <dbReference type="PROSITE" id="PS50089"/>
    </source>
</evidence>
<sequence length="219" mass="24312">MLSNVNSKIGNFMQSGNFISSDEDETEMIKAKTNKKPSPNPFFISDDSDDDCKFVKQPVGTSNFDISKPSTSAGTSSIPSKDNKPEVLDDDIMVLVDTVLDKKSSNSSQDKQSPMKDIKSLEEYRKETEEMLKNASCLLDEIKTGRKAETEDKKEESSQKVTVGLCPICLDSLADRPVSVTVCGHIFCKECILHTAQTLKKCPTCRKAINSKKIHPIYF</sequence>
<dbReference type="SUPFAM" id="SSF57850">
    <property type="entry name" value="RING/U-box"/>
    <property type="match status" value="1"/>
</dbReference>
<dbReference type="Proteomes" id="UP000292052">
    <property type="component" value="Unassembled WGS sequence"/>
</dbReference>
<dbReference type="PROSITE" id="PS50089">
    <property type="entry name" value="ZF_RING_2"/>
    <property type="match status" value="1"/>
</dbReference>
<keyword evidence="3" id="KW-0862">Zinc</keyword>
<feature type="domain" description="RING-type" evidence="6">
    <location>
        <begin position="166"/>
        <end position="206"/>
    </location>
</feature>
<dbReference type="PROSITE" id="PS00518">
    <property type="entry name" value="ZF_RING_1"/>
    <property type="match status" value="1"/>
</dbReference>
<dbReference type="Gene3D" id="3.30.40.10">
    <property type="entry name" value="Zinc/RING finger domain, C3HC4 (zinc finger)"/>
    <property type="match status" value="1"/>
</dbReference>
<evidence type="ECO:0000256" key="1">
    <source>
        <dbReference type="ARBA" id="ARBA00022723"/>
    </source>
</evidence>
<feature type="compositionally biased region" description="Polar residues" evidence="5">
    <location>
        <begin position="1"/>
        <end position="20"/>
    </location>
</feature>
<evidence type="ECO:0000256" key="4">
    <source>
        <dbReference type="PROSITE-ProRule" id="PRU00175"/>
    </source>
</evidence>
<proteinExistence type="predicted"/>
<evidence type="ECO:0000313" key="7">
    <source>
        <dbReference type="EMBL" id="RZB41337.1"/>
    </source>
</evidence>
<protein>
    <submittedName>
        <fullName evidence="7">E3 ubiquitin-protein ligase BRE1-like</fullName>
    </submittedName>
</protein>
<evidence type="ECO:0000256" key="5">
    <source>
        <dbReference type="SAM" id="MobiDB-lite"/>
    </source>
</evidence>
<dbReference type="InterPro" id="IPR047134">
    <property type="entry name" value="RNF4"/>
</dbReference>
<keyword evidence="1" id="KW-0479">Metal-binding</keyword>
<dbReference type="GO" id="GO:0008270">
    <property type="term" value="F:zinc ion binding"/>
    <property type="evidence" value="ECO:0007669"/>
    <property type="project" value="UniProtKB-KW"/>
</dbReference>
<accession>A0A482VCX5</accession>
<evidence type="ECO:0000256" key="3">
    <source>
        <dbReference type="ARBA" id="ARBA00022833"/>
    </source>
</evidence>
<reference evidence="7 8" key="1">
    <citation type="submission" date="2017-03" db="EMBL/GenBank/DDBJ databases">
        <title>Genome of the blue death feigning beetle - Asbolus verrucosus.</title>
        <authorList>
            <person name="Rider S.D."/>
        </authorList>
    </citation>
    <scope>NUCLEOTIDE SEQUENCE [LARGE SCALE GENOMIC DNA]</scope>
    <source>
        <strain evidence="7">Butters</strain>
        <tissue evidence="7">Head and leg muscle</tissue>
    </source>
</reference>
<feature type="region of interest" description="Disordered" evidence="5">
    <location>
        <begin position="1"/>
        <end position="86"/>
    </location>
</feature>
<evidence type="ECO:0000313" key="8">
    <source>
        <dbReference type="Proteomes" id="UP000292052"/>
    </source>
</evidence>
<dbReference type="InterPro" id="IPR013083">
    <property type="entry name" value="Znf_RING/FYVE/PHD"/>
</dbReference>
<dbReference type="Pfam" id="PF13923">
    <property type="entry name" value="zf-C3HC4_2"/>
    <property type="match status" value="1"/>
</dbReference>
<dbReference type="SMART" id="SM00184">
    <property type="entry name" value="RING"/>
    <property type="match status" value="1"/>
</dbReference>
<dbReference type="OrthoDB" id="6105938at2759"/>
<dbReference type="STRING" id="1661398.A0A482VCX5"/>
<gene>
    <name evidence="7" type="ORF">BDFB_003235</name>
</gene>
<dbReference type="AlphaFoldDB" id="A0A482VCX5"/>
<dbReference type="GO" id="GO:0045944">
    <property type="term" value="P:positive regulation of transcription by RNA polymerase II"/>
    <property type="evidence" value="ECO:0007669"/>
    <property type="project" value="TreeGrafter"/>
</dbReference>
<dbReference type="PANTHER" id="PTHR23041">
    <property type="entry name" value="RING FINGER DOMAIN-CONTAINING"/>
    <property type="match status" value="1"/>
</dbReference>
<dbReference type="PANTHER" id="PTHR23041:SF78">
    <property type="entry name" value="E3 UBIQUITIN-PROTEIN LIGASE RNF4"/>
    <property type="match status" value="1"/>
</dbReference>
<evidence type="ECO:0000256" key="2">
    <source>
        <dbReference type="ARBA" id="ARBA00022771"/>
    </source>
</evidence>